<dbReference type="GO" id="GO:0004497">
    <property type="term" value="F:monooxygenase activity"/>
    <property type="evidence" value="ECO:0007669"/>
    <property type="project" value="UniProtKB-KW"/>
</dbReference>
<accession>A0ABD3DQM1</accession>
<feature type="transmembrane region" description="Helical" evidence="9">
    <location>
        <begin position="6"/>
        <end position="24"/>
    </location>
</feature>
<evidence type="ECO:0000256" key="9">
    <source>
        <dbReference type="SAM" id="Phobius"/>
    </source>
</evidence>
<evidence type="ECO:0000256" key="8">
    <source>
        <dbReference type="RuleBase" id="RU000461"/>
    </source>
</evidence>
<evidence type="ECO:0000256" key="3">
    <source>
        <dbReference type="ARBA" id="ARBA00022723"/>
    </source>
</evidence>
<dbReference type="PRINTS" id="PR00463">
    <property type="entry name" value="EP450I"/>
</dbReference>
<dbReference type="InterPro" id="IPR002401">
    <property type="entry name" value="Cyt_P450_E_grp-I"/>
</dbReference>
<comment type="similarity">
    <text evidence="8">Belongs to the cytochrome P450 family.</text>
</comment>
<dbReference type="PRINTS" id="PR00385">
    <property type="entry name" value="P450"/>
</dbReference>
<dbReference type="GO" id="GO:0046872">
    <property type="term" value="F:metal ion binding"/>
    <property type="evidence" value="ECO:0007669"/>
    <property type="project" value="UniProtKB-KW"/>
</dbReference>
<comment type="cofactor">
    <cofactor evidence="7">
        <name>heme</name>
        <dbReference type="ChEBI" id="CHEBI:30413"/>
    </cofactor>
</comment>
<dbReference type="InterPro" id="IPR001128">
    <property type="entry name" value="Cyt_P450"/>
</dbReference>
<keyword evidence="2 9" id="KW-0812">Transmembrane</keyword>
<dbReference type="PROSITE" id="PS00086">
    <property type="entry name" value="CYTOCHROME_P450"/>
    <property type="match status" value="1"/>
</dbReference>
<evidence type="ECO:0000256" key="1">
    <source>
        <dbReference type="ARBA" id="ARBA00004167"/>
    </source>
</evidence>
<comment type="caution">
    <text evidence="10">The sequence shown here is derived from an EMBL/GenBank/DDBJ whole genome shotgun (WGS) entry which is preliminary data.</text>
</comment>
<keyword evidence="4 9" id="KW-1133">Transmembrane helix</keyword>
<dbReference type="InterPro" id="IPR036396">
    <property type="entry name" value="Cyt_P450_sf"/>
</dbReference>
<reference evidence="11" key="1">
    <citation type="journal article" date="2024" name="IScience">
        <title>Strigolactones Initiate the Formation of Haustorium-like Structures in Castilleja.</title>
        <authorList>
            <person name="Buerger M."/>
            <person name="Peterson D."/>
            <person name="Chory J."/>
        </authorList>
    </citation>
    <scope>NUCLEOTIDE SEQUENCE [LARGE SCALE GENOMIC DNA]</scope>
</reference>
<dbReference type="SUPFAM" id="SSF48264">
    <property type="entry name" value="Cytochrome P450"/>
    <property type="match status" value="1"/>
</dbReference>
<dbReference type="EMBL" id="JAVIJP010000013">
    <property type="protein sequence ID" value="KAL3644595.1"/>
    <property type="molecule type" value="Genomic_DNA"/>
</dbReference>
<protein>
    <recommendedName>
        <fullName evidence="12">Cytochrome P450 85A</fullName>
    </recommendedName>
</protein>
<dbReference type="Pfam" id="PF00067">
    <property type="entry name" value="p450"/>
    <property type="match status" value="1"/>
</dbReference>
<proteinExistence type="inferred from homology"/>
<evidence type="ECO:0008006" key="12">
    <source>
        <dbReference type="Google" id="ProtNLM"/>
    </source>
</evidence>
<evidence type="ECO:0000313" key="10">
    <source>
        <dbReference type="EMBL" id="KAL3644595.1"/>
    </source>
</evidence>
<evidence type="ECO:0000313" key="11">
    <source>
        <dbReference type="Proteomes" id="UP001632038"/>
    </source>
</evidence>
<comment type="subcellular location">
    <subcellularLocation>
        <location evidence="1">Membrane</location>
        <topology evidence="1">Single-pass membrane protein</topology>
    </subcellularLocation>
</comment>
<evidence type="ECO:0000256" key="6">
    <source>
        <dbReference type="ARBA" id="ARBA00023004"/>
    </source>
</evidence>
<organism evidence="10 11">
    <name type="scientific">Castilleja foliolosa</name>
    <dbReference type="NCBI Taxonomy" id="1961234"/>
    <lineage>
        <taxon>Eukaryota</taxon>
        <taxon>Viridiplantae</taxon>
        <taxon>Streptophyta</taxon>
        <taxon>Embryophyta</taxon>
        <taxon>Tracheophyta</taxon>
        <taxon>Spermatophyta</taxon>
        <taxon>Magnoliopsida</taxon>
        <taxon>eudicotyledons</taxon>
        <taxon>Gunneridae</taxon>
        <taxon>Pentapetalae</taxon>
        <taxon>asterids</taxon>
        <taxon>lamiids</taxon>
        <taxon>Lamiales</taxon>
        <taxon>Orobanchaceae</taxon>
        <taxon>Pedicularideae</taxon>
        <taxon>Castillejinae</taxon>
        <taxon>Castilleja</taxon>
    </lineage>
</organism>
<keyword evidence="9" id="KW-0472">Membrane</keyword>
<name>A0ABD3DQM1_9LAMI</name>
<keyword evidence="8" id="KW-0503">Monooxygenase</keyword>
<keyword evidence="11" id="KW-1185">Reference proteome</keyword>
<gene>
    <name evidence="10" type="ORF">CASFOL_009775</name>
</gene>
<dbReference type="InterPro" id="IPR017972">
    <property type="entry name" value="Cyt_P450_CS"/>
</dbReference>
<dbReference type="Gene3D" id="1.10.630.10">
    <property type="entry name" value="Cytochrome P450"/>
    <property type="match status" value="1"/>
</dbReference>
<keyword evidence="5 8" id="KW-0560">Oxidoreductase</keyword>
<dbReference type="PANTHER" id="PTHR24286:SF169">
    <property type="entry name" value="CYTOCHROME P450 85A1"/>
    <property type="match status" value="1"/>
</dbReference>
<sequence length="490" mass="57063">MEVLIMAFFWVILGFIFCFILSKWNEIRYSRNGLPPGSMGWPFFGQTYEFLKQGPDFMKYQKTRGIRTPDLSLPPLVGETPVPLDHHGLVHGQVFKTHILGSPTMISMDPELNRYILLNEAKGLIPGYPQSMLDILGPNNIAAVYGSNHKYKRKNMLSLIGPPLIKNGLLSKIDKYTRLHLNNWDGMHVDIQEKSKDMVFYLAFKQLLVESECDSVYNRFKSEFDKLLIGSLSLPINLPGTNYYKGFKGRRNIIKILRELIDNRRASKVNYDDMLDHMLQDDETKNALNDEEIIDQIITILYSGYETVSTTSMMTIKYLHDHPQALQELREEHFAIRKRKNEKPLDWDDYKSMRFTRAVVFETLRLATVVNGVLRKTTQDMNLNGFLVPRGWRIYVYTREINYDPILYQEPLKFNPWRWLDNKLESHNYCFLFGGGSRLCPGKEIGIVTVSIFLHYFVTTYRWEEVGGEVILQFPRVEAPNGYHINVTKM</sequence>
<keyword evidence="6 7" id="KW-0408">Iron</keyword>
<dbReference type="Proteomes" id="UP001632038">
    <property type="component" value="Unassembled WGS sequence"/>
</dbReference>
<keyword evidence="3 7" id="KW-0479">Metal-binding</keyword>
<dbReference type="PANTHER" id="PTHR24286">
    <property type="entry name" value="CYTOCHROME P450 26"/>
    <property type="match status" value="1"/>
</dbReference>
<dbReference type="AlphaFoldDB" id="A0ABD3DQM1"/>
<dbReference type="GO" id="GO:0016020">
    <property type="term" value="C:membrane"/>
    <property type="evidence" value="ECO:0007669"/>
    <property type="project" value="UniProtKB-SubCell"/>
</dbReference>
<evidence type="ECO:0000256" key="4">
    <source>
        <dbReference type="ARBA" id="ARBA00022989"/>
    </source>
</evidence>
<keyword evidence="7 8" id="KW-0349">Heme</keyword>
<evidence type="ECO:0000256" key="5">
    <source>
        <dbReference type="ARBA" id="ARBA00023002"/>
    </source>
</evidence>
<feature type="binding site" description="axial binding residue" evidence="7">
    <location>
        <position position="440"/>
    </location>
    <ligand>
        <name>heme</name>
        <dbReference type="ChEBI" id="CHEBI:30413"/>
    </ligand>
    <ligandPart>
        <name>Fe</name>
        <dbReference type="ChEBI" id="CHEBI:18248"/>
    </ligandPart>
</feature>
<evidence type="ECO:0000256" key="7">
    <source>
        <dbReference type="PIRSR" id="PIRSR602401-1"/>
    </source>
</evidence>
<dbReference type="CDD" id="cd11043">
    <property type="entry name" value="CYP90-like"/>
    <property type="match status" value="1"/>
</dbReference>
<evidence type="ECO:0000256" key="2">
    <source>
        <dbReference type="ARBA" id="ARBA00022692"/>
    </source>
</evidence>